<dbReference type="OrthoDB" id="425248at2759"/>
<dbReference type="EMBL" id="GG663739">
    <property type="protein sequence ID" value="EEH57083.1"/>
    <property type="molecule type" value="Genomic_DNA"/>
</dbReference>
<dbReference type="eggNOG" id="ENOG502S92I">
    <property type="taxonomic scope" value="Eukaryota"/>
</dbReference>
<feature type="compositionally biased region" description="Gly residues" evidence="1">
    <location>
        <begin position="206"/>
        <end position="215"/>
    </location>
</feature>
<dbReference type="Proteomes" id="UP000001876">
    <property type="component" value="Unassembled WGS sequence"/>
</dbReference>
<reference evidence="2 3" key="1">
    <citation type="journal article" date="2009" name="Science">
        <title>Green evolution and dynamic adaptations revealed by genomes of the marine picoeukaryotes Micromonas.</title>
        <authorList>
            <person name="Worden A.Z."/>
            <person name="Lee J.H."/>
            <person name="Mock T."/>
            <person name="Rouze P."/>
            <person name="Simmons M.P."/>
            <person name="Aerts A.L."/>
            <person name="Allen A.E."/>
            <person name="Cuvelier M.L."/>
            <person name="Derelle E."/>
            <person name="Everett M.V."/>
            <person name="Foulon E."/>
            <person name="Grimwood J."/>
            <person name="Gundlach H."/>
            <person name="Henrissat B."/>
            <person name="Napoli C."/>
            <person name="McDonald S.M."/>
            <person name="Parker M.S."/>
            <person name="Rombauts S."/>
            <person name="Salamov A."/>
            <person name="Von Dassow P."/>
            <person name="Badger J.H."/>
            <person name="Coutinho P.M."/>
            <person name="Demir E."/>
            <person name="Dubchak I."/>
            <person name="Gentemann C."/>
            <person name="Eikrem W."/>
            <person name="Gready J.E."/>
            <person name="John U."/>
            <person name="Lanier W."/>
            <person name="Lindquist E.A."/>
            <person name="Lucas S."/>
            <person name="Mayer K.F."/>
            <person name="Moreau H."/>
            <person name="Not F."/>
            <person name="Otillar R."/>
            <person name="Panaud O."/>
            <person name="Pangilinan J."/>
            <person name="Paulsen I."/>
            <person name="Piegu B."/>
            <person name="Poliakov A."/>
            <person name="Robbens S."/>
            <person name="Schmutz J."/>
            <person name="Toulza E."/>
            <person name="Wyss T."/>
            <person name="Zelensky A."/>
            <person name="Zhou K."/>
            <person name="Armbrust E.V."/>
            <person name="Bhattacharya D."/>
            <person name="Goodenough U.W."/>
            <person name="Van de Peer Y."/>
            <person name="Grigoriev I.V."/>
        </authorList>
    </citation>
    <scope>NUCLEOTIDE SEQUENCE [LARGE SCALE GENOMIC DNA]</scope>
    <source>
        <strain evidence="2 3">CCMP1545</strain>
    </source>
</reference>
<organism evidence="3">
    <name type="scientific">Micromonas pusilla (strain CCMP1545)</name>
    <name type="common">Picoplanktonic green alga</name>
    <dbReference type="NCBI Taxonomy" id="564608"/>
    <lineage>
        <taxon>Eukaryota</taxon>
        <taxon>Viridiplantae</taxon>
        <taxon>Chlorophyta</taxon>
        <taxon>Mamiellophyceae</taxon>
        <taxon>Mamiellales</taxon>
        <taxon>Mamiellaceae</taxon>
        <taxon>Micromonas</taxon>
    </lineage>
</organism>
<dbReference type="AlphaFoldDB" id="C1MS58"/>
<sequence>MNNLPYFVVGTRTLFHQFECEFDFTDKALRFHPPGSVACGAVDASDLVAIPLGTHPTGLRTVQCALNGGAPFPGIVDMGSFFSVVNWIAANSGACGVSPDSPGVAESAMKAVGIDGRAMNMATAAFTLDVLGAEGEETSLKSEYKGQCCVGDLPAFASLGAETSACMSVGLDVIGRGRTILDVKNDRVYLTPGDAPGGMWSEEEGYGGGKTGGVA</sequence>
<evidence type="ECO:0000313" key="3">
    <source>
        <dbReference type="Proteomes" id="UP000001876"/>
    </source>
</evidence>
<dbReference type="GeneID" id="9684067"/>
<protein>
    <submittedName>
        <fullName evidence="2">Predicted protein</fullName>
    </submittedName>
</protein>
<keyword evidence="3" id="KW-1185">Reference proteome</keyword>
<dbReference type="KEGG" id="mpp:MICPUCDRAFT_58356"/>
<name>C1MS58_MICPC</name>
<dbReference type="RefSeq" id="XP_003058628.1">
    <property type="nucleotide sequence ID" value="XM_003058582.1"/>
</dbReference>
<dbReference type="STRING" id="564608.C1MS58"/>
<proteinExistence type="predicted"/>
<accession>C1MS58</accession>
<evidence type="ECO:0000313" key="2">
    <source>
        <dbReference type="EMBL" id="EEH57083.1"/>
    </source>
</evidence>
<gene>
    <name evidence="2" type="ORF">MICPUCDRAFT_58356</name>
</gene>
<feature type="region of interest" description="Disordered" evidence="1">
    <location>
        <begin position="194"/>
        <end position="215"/>
    </location>
</feature>
<evidence type="ECO:0000256" key="1">
    <source>
        <dbReference type="SAM" id="MobiDB-lite"/>
    </source>
</evidence>